<evidence type="ECO:0000256" key="4">
    <source>
        <dbReference type="ARBA" id="ARBA00023125"/>
    </source>
</evidence>
<evidence type="ECO:0000259" key="8">
    <source>
        <dbReference type="PROSITE" id="PS50110"/>
    </source>
</evidence>
<dbReference type="GO" id="GO:0006355">
    <property type="term" value="P:regulation of DNA-templated transcription"/>
    <property type="evidence" value="ECO:0007669"/>
    <property type="project" value="InterPro"/>
</dbReference>
<dbReference type="InterPro" id="IPR036388">
    <property type="entry name" value="WH-like_DNA-bd_sf"/>
</dbReference>
<dbReference type="InterPro" id="IPR039420">
    <property type="entry name" value="WalR-like"/>
</dbReference>
<organism evidence="10 11">
    <name type="scientific">Mesorhizobium plurifarium</name>
    <dbReference type="NCBI Taxonomy" id="69974"/>
    <lineage>
        <taxon>Bacteria</taxon>
        <taxon>Pseudomonadati</taxon>
        <taxon>Pseudomonadota</taxon>
        <taxon>Alphaproteobacteria</taxon>
        <taxon>Hyphomicrobiales</taxon>
        <taxon>Phyllobacteriaceae</taxon>
        <taxon>Mesorhizobium</taxon>
    </lineage>
</organism>
<gene>
    <name evidence="10" type="primary">qseB</name>
    <name evidence="10" type="ORF">MPL3356_140268</name>
</gene>
<dbReference type="PANTHER" id="PTHR48111:SF37">
    <property type="entry name" value="RESPONSE REGULATOR PROTEIN CARR"/>
    <property type="match status" value="1"/>
</dbReference>
<keyword evidence="1 6" id="KW-0597">Phosphoprotein</keyword>
<proteinExistence type="predicted"/>
<accession>A0A090DDL1</accession>
<evidence type="ECO:0000256" key="7">
    <source>
        <dbReference type="PROSITE-ProRule" id="PRU01091"/>
    </source>
</evidence>
<dbReference type="Pfam" id="PF00486">
    <property type="entry name" value="Trans_reg_C"/>
    <property type="match status" value="1"/>
</dbReference>
<feature type="domain" description="OmpR/PhoB-type" evidence="9">
    <location>
        <begin position="124"/>
        <end position="218"/>
    </location>
</feature>
<evidence type="ECO:0000256" key="6">
    <source>
        <dbReference type="PROSITE-ProRule" id="PRU00169"/>
    </source>
</evidence>
<feature type="modified residue" description="4-aspartylphosphate" evidence="6">
    <location>
        <position position="51"/>
    </location>
</feature>
<keyword evidence="11" id="KW-1185">Reference proteome</keyword>
<evidence type="ECO:0000313" key="10">
    <source>
        <dbReference type="EMBL" id="CDX13584.1"/>
    </source>
</evidence>
<dbReference type="GO" id="GO:0005829">
    <property type="term" value="C:cytosol"/>
    <property type="evidence" value="ECO:0007669"/>
    <property type="project" value="TreeGrafter"/>
</dbReference>
<dbReference type="InterPro" id="IPR011006">
    <property type="entry name" value="CheY-like_superfamily"/>
</dbReference>
<evidence type="ECO:0000256" key="1">
    <source>
        <dbReference type="ARBA" id="ARBA00022553"/>
    </source>
</evidence>
<sequence length="221" mass="24276">MKILVAEDEPRIAADIAAVLKASGMAVDIVDNGEAAWFAGDVENYDAAILDLGLPKLDGLTVLKRWRANGRRFPVLILTARGLWTERVEGINAGADDYLPKPFEMEELLARLRAILRRSSGQAAPVLTSGPLLLDTRQMRISLRGIPVALSPLEYRLLAFLMHHAGRVVAPTELAEHLYSSDNERDPNTIEVIVARLRRKLGSDVIETRRGFGYFVPGGPG</sequence>
<evidence type="ECO:0000256" key="5">
    <source>
        <dbReference type="ARBA" id="ARBA00023163"/>
    </source>
</evidence>
<dbReference type="SMART" id="SM00448">
    <property type="entry name" value="REC"/>
    <property type="match status" value="1"/>
</dbReference>
<dbReference type="CDD" id="cd00383">
    <property type="entry name" value="trans_reg_C"/>
    <property type="match status" value="1"/>
</dbReference>
<keyword evidence="3" id="KW-0805">Transcription regulation</keyword>
<dbReference type="EMBL" id="CCMZ01000006">
    <property type="protein sequence ID" value="CDX13584.1"/>
    <property type="molecule type" value="Genomic_DNA"/>
</dbReference>
<keyword evidence="5" id="KW-0804">Transcription</keyword>
<evidence type="ECO:0000256" key="3">
    <source>
        <dbReference type="ARBA" id="ARBA00023015"/>
    </source>
</evidence>
<dbReference type="Gene3D" id="3.40.50.2300">
    <property type="match status" value="1"/>
</dbReference>
<name>A0A090DDL1_MESPL</name>
<reference evidence="11" key="1">
    <citation type="submission" date="2014-08" db="EMBL/GenBank/DDBJ databases">
        <authorList>
            <person name="Moulin L."/>
        </authorList>
    </citation>
    <scope>NUCLEOTIDE SEQUENCE [LARGE SCALE GENOMIC DNA]</scope>
</reference>
<feature type="DNA-binding region" description="OmpR/PhoB-type" evidence="7">
    <location>
        <begin position="124"/>
        <end position="218"/>
    </location>
</feature>
<evidence type="ECO:0000313" key="11">
    <source>
        <dbReference type="Proteomes" id="UP000045285"/>
    </source>
</evidence>
<evidence type="ECO:0000259" key="9">
    <source>
        <dbReference type="PROSITE" id="PS51755"/>
    </source>
</evidence>
<dbReference type="PANTHER" id="PTHR48111">
    <property type="entry name" value="REGULATOR OF RPOS"/>
    <property type="match status" value="1"/>
</dbReference>
<protein>
    <submittedName>
        <fullName evidence="10">DNA-binding response regulator in two-component regulatory system with QseC</fullName>
    </submittedName>
</protein>
<dbReference type="Pfam" id="PF00072">
    <property type="entry name" value="Response_reg"/>
    <property type="match status" value="1"/>
</dbReference>
<dbReference type="GO" id="GO:0000156">
    <property type="term" value="F:phosphorelay response regulator activity"/>
    <property type="evidence" value="ECO:0007669"/>
    <property type="project" value="TreeGrafter"/>
</dbReference>
<feature type="domain" description="Response regulatory" evidence="8">
    <location>
        <begin position="2"/>
        <end position="116"/>
    </location>
</feature>
<dbReference type="PROSITE" id="PS51755">
    <property type="entry name" value="OMPR_PHOB"/>
    <property type="match status" value="1"/>
</dbReference>
<dbReference type="Gene3D" id="1.10.10.10">
    <property type="entry name" value="Winged helix-like DNA-binding domain superfamily/Winged helix DNA-binding domain"/>
    <property type="match status" value="1"/>
</dbReference>
<dbReference type="InterPro" id="IPR001789">
    <property type="entry name" value="Sig_transdc_resp-reg_receiver"/>
</dbReference>
<dbReference type="AlphaFoldDB" id="A0A090DDL1"/>
<dbReference type="GO" id="GO:0000976">
    <property type="term" value="F:transcription cis-regulatory region binding"/>
    <property type="evidence" value="ECO:0007669"/>
    <property type="project" value="TreeGrafter"/>
</dbReference>
<evidence type="ECO:0000256" key="2">
    <source>
        <dbReference type="ARBA" id="ARBA00023012"/>
    </source>
</evidence>
<dbReference type="GO" id="GO:0032993">
    <property type="term" value="C:protein-DNA complex"/>
    <property type="evidence" value="ECO:0007669"/>
    <property type="project" value="TreeGrafter"/>
</dbReference>
<dbReference type="CDD" id="cd19934">
    <property type="entry name" value="REC_OmpR_EcPhoP-like"/>
    <property type="match status" value="1"/>
</dbReference>
<dbReference type="InterPro" id="IPR001867">
    <property type="entry name" value="OmpR/PhoB-type_DNA-bd"/>
</dbReference>
<dbReference type="Proteomes" id="UP000045285">
    <property type="component" value="Unassembled WGS sequence"/>
</dbReference>
<dbReference type="Gene3D" id="6.10.250.690">
    <property type="match status" value="1"/>
</dbReference>
<dbReference type="SUPFAM" id="SSF52172">
    <property type="entry name" value="CheY-like"/>
    <property type="match status" value="1"/>
</dbReference>
<dbReference type="SMART" id="SM00862">
    <property type="entry name" value="Trans_reg_C"/>
    <property type="match status" value="1"/>
</dbReference>
<dbReference type="FunFam" id="3.40.50.2300:FF:000002">
    <property type="entry name" value="DNA-binding response regulator PhoP"/>
    <property type="match status" value="1"/>
</dbReference>
<keyword evidence="4 7" id="KW-0238">DNA-binding</keyword>
<keyword evidence="2" id="KW-0902">Two-component regulatory system</keyword>
<dbReference type="PROSITE" id="PS50110">
    <property type="entry name" value="RESPONSE_REGULATORY"/>
    <property type="match status" value="1"/>
</dbReference>